<sequence>MPLPCHPIAPRLPKRHTPPAMWLLLVPLLGGCVRVVVPEPDPAVTSAAAAGAALGGMLGAALDAAAYPGYPPPTYPPPTHPPSAGPAAPWGGAKSP</sequence>
<feature type="transmembrane region" description="Helical" evidence="2">
    <location>
        <begin position="43"/>
        <end position="62"/>
    </location>
</feature>
<name>A0A9X1Y5H2_9PROT</name>
<dbReference type="Proteomes" id="UP001139516">
    <property type="component" value="Unassembled WGS sequence"/>
</dbReference>
<evidence type="ECO:0000256" key="2">
    <source>
        <dbReference type="SAM" id="Phobius"/>
    </source>
</evidence>
<feature type="compositionally biased region" description="Low complexity" evidence="1">
    <location>
        <begin position="85"/>
        <end position="96"/>
    </location>
</feature>
<gene>
    <name evidence="3" type="ORF">M0638_05385</name>
</gene>
<organism evidence="3 4">
    <name type="scientific">Roseomonas acroporae</name>
    <dbReference type="NCBI Taxonomy" id="2937791"/>
    <lineage>
        <taxon>Bacteria</taxon>
        <taxon>Pseudomonadati</taxon>
        <taxon>Pseudomonadota</taxon>
        <taxon>Alphaproteobacteria</taxon>
        <taxon>Acetobacterales</taxon>
        <taxon>Roseomonadaceae</taxon>
        <taxon>Roseomonas</taxon>
    </lineage>
</organism>
<reference evidence="3" key="1">
    <citation type="submission" date="2022-04" db="EMBL/GenBank/DDBJ databases">
        <title>Roseomonas acroporae sp. nov., isolated from coral Acropora digitifera.</title>
        <authorList>
            <person name="Sun H."/>
        </authorList>
    </citation>
    <scope>NUCLEOTIDE SEQUENCE</scope>
    <source>
        <strain evidence="3">NAR14</strain>
    </source>
</reference>
<protein>
    <submittedName>
        <fullName evidence="3">Uncharacterized protein</fullName>
    </submittedName>
</protein>
<dbReference type="RefSeq" id="WP_248665938.1">
    <property type="nucleotide sequence ID" value="NZ_JALPRX010000018.1"/>
</dbReference>
<evidence type="ECO:0000313" key="3">
    <source>
        <dbReference type="EMBL" id="MCK8783813.1"/>
    </source>
</evidence>
<feature type="compositionally biased region" description="Pro residues" evidence="1">
    <location>
        <begin position="71"/>
        <end position="84"/>
    </location>
</feature>
<comment type="caution">
    <text evidence="3">The sequence shown here is derived from an EMBL/GenBank/DDBJ whole genome shotgun (WGS) entry which is preliminary data.</text>
</comment>
<keyword evidence="4" id="KW-1185">Reference proteome</keyword>
<accession>A0A9X1Y5H2</accession>
<evidence type="ECO:0000313" key="4">
    <source>
        <dbReference type="Proteomes" id="UP001139516"/>
    </source>
</evidence>
<dbReference type="EMBL" id="JALPRX010000018">
    <property type="protein sequence ID" value="MCK8783813.1"/>
    <property type="molecule type" value="Genomic_DNA"/>
</dbReference>
<keyword evidence="2" id="KW-0812">Transmembrane</keyword>
<dbReference type="AlphaFoldDB" id="A0A9X1Y5H2"/>
<evidence type="ECO:0000256" key="1">
    <source>
        <dbReference type="SAM" id="MobiDB-lite"/>
    </source>
</evidence>
<feature type="region of interest" description="Disordered" evidence="1">
    <location>
        <begin position="71"/>
        <end position="96"/>
    </location>
</feature>
<keyword evidence="2" id="KW-1133">Transmembrane helix</keyword>
<feature type="transmembrane region" description="Helical" evidence="2">
    <location>
        <begin position="20"/>
        <end position="37"/>
    </location>
</feature>
<proteinExistence type="predicted"/>
<keyword evidence="2" id="KW-0472">Membrane</keyword>